<comment type="caution">
    <text evidence="1">The sequence shown here is derived from an EMBL/GenBank/DDBJ whole genome shotgun (WGS) entry which is preliminary data.</text>
</comment>
<dbReference type="Proteomes" id="UP000703038">
    <property type="component" value="Unassembled WGS sequence"/>
</dbReference>
<accession>A0ABS2KYS7</accession>
<sequence length="231" mass="23820">MPTMLTLGVRPRRDPEALFADLLVATVDDVATAEALEPHPLVGTACVPLSAVDDSAALERFLVRLDVAPPDEPPPVRAYVVEATAEQLVDAVAIAPGSSVVVLCADGDVVETTALVDRAGRHPGLDAGWSEDRVADFLAVVAHAEHGFFAVATDTSSVLAVLAGTVAALRGDDVRSALRSPDLAGLVALHPDAAAATREVLLGVLVPNAGNIAHELRRRIDEITGDAAGDA</sequence>
<reference evidence="1 2" key="1">
    <citation type="submission" date="2021-01" db="EMBL/GenBank/DDBJ databases">
        <title>Genomics of switchgrass bacterial isolates.</title>
        <authorList>
            <person name="Shade A."/>
        </authorList>
    </citation>
    <scope>NUCLEOTIDE SEQUENCE [LARGE SCALE GENOMIC DNA]</scope>
    <source>
        <strain evidence="1 2">PvP111</strain>
    </source>
</reference>
<keyword evidence="2" id="KW-1185">Reference proteome</keyword>
<evidence type="ECO:0000313" key="1">
    <source>
        <dbReference type="EMBL" id="MBM7416765.1"/>
    </source>
</evidence>
<evidence type="ECO:0000313" key="2">
    <source>
        <dbReference type="Proteomes" id="UP000703038"/>
    </source>
</evidence>
<gene>
    <name evidence="1" type="ORF">JOE42_003498</name>
</gene>
<dbReference type="EMBL" id="JAFBBK010000001">
    <property type="protein sequence ID" value="MBM7416765.1"/>
    <property type="molecule type" value="Genomic_DNA"/>
</dbReference>
<proteinExistence type="predicted"/>
<protein>
    <submittedName>
        <fullName evidence="1">Uncharacterized protein</fullName>
    </submittedName>
</protein>
<dbReference type="RefSeq" id="WP_204869497.1">
    <property type="nucleotide sequence ID" value="NZ_JAFBBK010000001.1"/>
</dbReference>
<name>A0ABS2KYS7_9NOCA</name>
<organism evidence="1 2">
    <name type="scientific">Rhodococcoides corynebacterioides</name>
    <dbReference type="NCBI Taxonomy" id="53972"/>
    <lineage>
        <taxon>Bacteria</taxon>
        <taxon>Bacillati</taxon>
        <taxon>Actinomycetota</taxon>
        <taxon>Actinomycetes</taxon>
        <taxon>Mycobacteriales</taxon>
        <taxon>Nocardiaceae</taxon>
        <taxon>Rhodococcoides</taxon>
    </lineage>
</organism>